<dbReference type="Pfam" id="PF12012">
    <property type="entry name" value="DUF3504"/>
    <property type="match status" value="1"/>
</dbReference>
<dbReference type="InterPro" id="IPR011010">
    <property type="entry name" value="DNA_brk_join_enz"/>
</dbReference>
<dbReference type="InterPro" id="IPR021893">
    <property type="entry name" value="ZMYM2-like_C"/>
</dbReference>
<protein>
    <recommendedName>
        <fullName evidence="5">ZMYM2-like/QRICH1 C-terminal domain-containing protein</fullName>
    </recommendedName>
</protein>
<evidence type="ECO:0000259" key="5">
    <source>
        <dbReference type="Pfam" id="PF12012"/>
    </source>
</evidence>
<evidence type="ECO:0000256" key="2">
    <source>
        <dbReference type="ARBA" id="ARBA00022553"/>
    </source>
</evidence>
<gene>
    <name evidence="6" type="ORF">PEVE_00005791</name>
</gene>
<organism evidence="6 7">
    <name type="scientific">Porites evermanni</name>
    <dbReference type="NCBI Taxonomy" id="104178"/>
    <lineage>
        <taxon>Eukaryota</taxon>
        <taxon>Metazoa</taxon>
        <taxon>Cnidaria</taxon>
        <taxon>Anthozoa</taxon>
        <taxon>Hexacorallia</taxon>
        <taxon>Scleractinia</taxon>
        <taxon>Fungiina</taxon>
        <taxon>Poritidae</taxon>
        <taxon>Porites</taxon>
    </lineage>
</organism>
<dbReference type="PANTHER" id="PTHR46963:SF4">
    <property type="entry name" value="HYPOTHETICAL PROTEIN MGC115716"/>
    <property type="match status" value="1"/>
</dbReference>
<comment type="caution">
    <text evidence="6">The sequence shown here is derived from an EMBL/GenBank/DDBJ whole genome shotgun (WGS) entry which is preliminary data.</text>
</comment>
<feature type="domain" description="ZMYM2-like/QRICH1 C-terminal" evidence="5">
    <location>
        <begin position="144"/>
        <end position="290"/>
    </location>
</feature>
<keyword evidence="7" id="KW-1185">Reference proteome</keyword>
<accession>A0ABN8QPQ7</accession>
<dbReference type="Proteomes" id="UP001159427">
    <property type="component" value="Unassembled WGS sequence"/>
</dbReference>
<evidence type="ECO:0000313" key="7">
    <source>
        <dbReference type="Proteomes" id="UP001159427"/>
    </source>
</evidence>
<dbReference type="InterPro" id="IPR013762">
    <property type="entry name" value="Integrase-like_cat_sf"/>
</dbReference>
<keyword evidence="1" id="KW-1017">Isopeptide bond</keyword>
<dbReference type="PANTHER" id="PTHR46963">
    <property type="entry name" value="SIMILAR TO RIKEN CDNA E130308A19"/>
    <property type="match status" value="1"/>
</dbReference>
<evidence type="ECO:0000256" key="1">
    <source>
        <dbReference type="ARBA" id="ARBA00022499"/>
    </source>
</evidence>
<keyword evidence="4" id="KW-0233">DNA recombination</keyword>
<keyword evidence="3" id="KW-0832">Ubl conjugation</keyword>
<evidence type="ECO:0000256" key="4">
    <source>
        <dbReference type="ARBA" id="ARBA00023172"/>
    </source>
</evidence>
<dbReference type="EMBL" id="CALNXI010001370">
    <property type="protein sequence ID" value="CAH3166673.1"/>
    <property type="molecule type" value="Genomic_DNA"/>
</dbReference>
<proteinExistence type="predicted"/>
<reference evidence="6 7" key="1">
    <citation type="submission" date="2022-05" db="EMBL/GenBank/DDBJ databases">
        <authorList>
            <consortium name="Genoscope - CEA"/>
            <person name="William W."/>
        </authorList>
    </citation>
    <scope>NUCLEOTIDE SEQUENCE [LARGE SCALE GENOMIC DNA]</scope>
</reference>
<evidence type="ECO:0000313" key="6">
    <source>
        <dbReference type="EMBL" id="CAH3166673.1"/>
    </source>
</evidence>
<keyword evidence="2" id="KW-0597">Phosphoprotein</keyword>
<dbReference type="Gene3D" id="1.10.443.10">
    <property type="entry name" value="Intergrase catalytic core"/>
    <property type="match status" value="1"/>
</dbReference>
<name>A0ABN8QPQ7_9CNID</name>
<evidence type="ECO:0000256" key="3">
    <source>
        <dbReference type="ARBA" id="ARBA00022843"/>
    </source>
</evidence>
<dbReference type="SUPFAM" id="SSF56349">
    <property type="entry name" value="DNA breaking-rejoining enzymes"/>
    <property type="match status" value="1"/>
</dbReference>
<sequence length="434" mass="49837">MASRFASISDEEVKEFTEKLENENTKKKTLYDIKVFKEYLDACDEKREIEDITPVELQEIIKKFVLAVRKKNGEEYEPSSLRAFIQSIDRHLRKNNYGFSVLNDKEFHEVQDILKKKQKQLKSIGKGNRPNAADPLSDEDIDTFYSRKVLGIHSPRALLNTLWMNNCTFFGMRPGKEQRDLCWGDLQLKTDSEGNCFIEFNIERQTKTRTGENPRNIREKKPKMYEDKSNADRCPVNTYLAYKEHRPTSMMTDESPFYLAVNNENPKPGQMWFKCSPLGVNSLRSMLKNMIRDSGLETDKKLVNHSTRKHLVQKLVDNDIPPNEIIQITGHKKVNSLNNYSSLSDKKQQQISAVLSYAASTSQSLSAVSIEENTKVERSESFLLGATSGSLFQNCQIARVNVQVYQSGRTEKSSKIRCEKKLKITVSDDSSQSQ</sequence>
<dbReference type="InterPro" id="IPR042838">
    <property type="entry name" value="KIAA1958"/>
</dbReference>